<protein>
    <submittedName>
        <fullName evidence="5">Uncharacterized protein</fullName>
    </submittedName>
</protein>
<dbReference type="Pfam" id="PF05380">
    <property type="entry name" value="Peptidase_A17"/>
    <property type="match status" value="1"/>
</dbReference>
<feature type="region of interest" description="Disordered" evidence="2">
    <location>
        <begin position="108"/>
        <end position="131"/>
    </location>
</feature>
<name>A0A3L8D7N7_OOCBI</name>
<organism evidence="5">
    <name type="scientific">Ooceraea biroi</name>
    <name type="common">Clonal raider ant</name>
    <name type="synonym">Cerapachys biroi</name>
    <dbReference type="NCBI Taxonomy" id="2015173"/>
    <lineage>
        <taxon>Eukaryota</taxon>
        <taxon>Metazoa</taxon>
        <taxon>Ecdysozoa</taxon>
        <taxon>Arthropoda</taxon>
        <taxon>Hexapoda</taxon>
        <taxon>Insecta</taxon>
        <taxon>Pterygota</taxon>
        <taxon>Neoptera</taxon>
        <taxon>Endopterygota</taxon>
        <taxon>Hymenoptera</taxon>
        <taxon>Apocrita</taxon>
        <taxon>Aculeata</taxon>
        <taxon>Formicoidea</taxon>
        <taxon>Formicidae</taxon>
        <taxon>Dorylinae</taxon>
        <taxon>Ooceraea</taxon>
    </lineage>
</organism>
<dbReference type="GO" id="GO:0015074">
    <property type="term" value="P:DNA integration"/>
    <property type="evidence" value="ECO:0007669"/>
    <property type="project" value="InterPro"/>
</dbReference>
<evidence type="ECO:0000259" key="3">
    <source>
        <dbReference type="PROSITE" id="PS50175"/>
    </source>
</evidence>
<dbReference type="Gene3D" id="1.10.340.70">
    <property type="match status" value="1"/>
</dbReference>
<dbReference type="InterPro" id="IPR040676">
    <property type="entry name" value="DUF5641"/>
</dbReference>
<dbReference type="Pfam" id="PF17921">
    <property type="entry name" value="Integrase_H2C2"/>
    <property type="match status" value="1"/>
</dbReference>
<dbReference type="GO" id="GO:0003676">
    <property type="term" value="F:nucleic acid binding"/>
    <property type="evidence" value="ECO:0007669"/>
    <property type="project" value="InterPro"/>
</dbReference>
<dbReference type="PROSITE" id="PS50175">
    <property type="entry name" value="ASP_PROT_RETROV"/>
    <property type="match status" value="1"/>
</dbReference>
<feature type="domain" description="Peptidase A2" evidence="3">
    <location>
        <begin position="259"/>
        <end position="338"/>
    </location>
</feature>
<evidence type="ECO:0000256" key="2">
    <source>
        <dbReference type="SAM" id="MobiDB-lite"/>
    </source>
</evidence>
<dbReference type="GO" id="GO:0004190">
    <property type="term" value="F:aspartic-type endopeptidase activity"/>
    <property type="evidence" value="ECO:0007669"/>
    <property type="project" value="InterPro"/>
</dbReference>
<dbReference type="Gene3D" id="2.40.70.10">
    <property type="entry name" value="Acid Proteases"/>
    <property type="match status" value="1"/>
</dbReference>
<dbReference type="PROSITE" id="PS50994">
    <property type="entry name" value="INTEGRASE"/>
    <property type="match status" value="1"/>
</dbReference>
<accession>A0A3L8D7N7</accession>
<evidence type="ECO:0000259" key="4">
    <source>
        <dbReference type="PROSITE" id="PS50994"/>
    </source>
</evidence>
<reference evidence="5" key="1">
    <citation type="journal article" date="2018" name="Genome Res.">
        <title>The genomic architecture and molecular evolution of ant odorant receptors.</title>
        <authorList>
            <person name="McKenzie S.K."/>
            <person name="Kronauer D.J.C."/>
        </authorList>
    </citation>
    <scope>NUCLEOTIDE SEQUENCE [LARGE SCALE GENOMIC DNA]</scope>
    <source>
        <strain evidence="5">Clonal line C1</strain>
    </source>
</reference>
<dbReference type="Pfam" id="PF18701">
    <property type="entry name" value="DUF5641"/>
    <property type="match status" value="1"/>
</dbReference>
<dbReference type="SUPFAM" id="SSF53098">
    <property type="entry name" value="Ribonuclease H-like"/>
    <property type="match status" value="1"/>
</dbReference>
<dbReference type="Pfam" id="PF03564">
    <property type="entry name" value="DUF1759"/>
    <property type="match status" value="1"/>
</dbReference>
<dbReference type="Proteomes" id="UP000279307">
    <property type="component" value="Chromosome 12"/>
</dbReference>
<evidence type="ECO:0000256" key="1">
    <source>
        <dbReference type="ARBA" id="ARBA00022801"/>
    </source>
</evidence>
<dbReference type="OrthoDB" id="7700894at2759"/>
<keyword evidence="1" id="KW-0378">Hydrolase</keyword>
<dbReference type="InterPro" id="IPR005312">
    <property type="entry name" value="DUF1759"/>
</dbReference>
<dbReference type="InterPro" id="IPR036397">
    <property type="entry name" value="RNaseH_sf"/>
</dbReference>
<evidence type="ECO:0000313" key="5">
    <source>
        <dbReference type="EMBL" id="RLU16284.1"/>
    </source>
</evidence>
<comment type="caution">
    <text evidence="5">The sequence shown here is derived from an EMBL/GenBank/DDBJ whole genome shotgun (WGS) entry which is preliminary data.</text>
</comment>
<dbReference type="GO" id="GO:0006508">
    <property type="term" value="P:proteolysis"/>
    <property type="evidence" value="ECO:0007669"/>
    <property type="project" value="InterPro"/>
</dbReference>
<dbReference type="PANTHER" id="PTHR47331">
    <property type="entry name" value="PHD-TYPE DOMAIN-CONTAINING PROTEIN"/>
    <property type="match status" value="1"/>
</dbReference>
<dbReference type="InterPro" id="IPR041588">
    <property type="entry name" value="Integrase_H2C2"/>
</dbReference>
<reference evidence="5" key="2">
    <citation type="submission" date="2018-07" db="EMBL/GenBank/DDBJ databases">
        <authorList>
            <person name="Mckenzie S.K."/>
            <person name="Kronauer D.J.C."/>
        </authorList>
    </citation>
    <scope>NUCLEOTIDE SEQUENCE</scope>
    <source>
        <strain evidence="5">Clonal line C1</strain>
    </source>
</reference>
<dbReference type="InterPro" id="IPR001995">
    <property type="entry name" value="Peptidase_A2_cat"/>
</dbReference>
<gene>
    <name evidence="5" type="ORF">DMN91_012044</name>
</gene>
<sequence length="1447" mass="163254">MTENYDRVWKALSDYYENKRLLIRSYFSNFTTFQKLKNESVIELRKLLHCLKSTTSSLESIGRALTNSENLFVFLAAQLESIDPPTYQELEKFLDRRLHTLKSLLPVKTEDSSSGSGSSKSTRSLHARKQDNKFESKRGRCALCYKDHFVMLCDDYKGKSAQDQKRLVETSGLCFNCLSRHKLSECASKKVCTVCGDRHHSSLHDAYLKAEADKTSLVVSEEVGKTALVAREEPVKPIAVLLATARIRVADRSGNWHQARALVDPGSETSLISEDLAQRLKLSRSASSVAIFGVGGSKAAVARGRIDLSISPRFPGPVVTISALILPRLTIYAGGSKVDVRDGTHLSGLELADPEFRQSDPIDVLLGADVYADILVDGLRRGDVQQPVAQNTSLGWLLSGAFRPSSSCSAEEELSGIVRRFWEQEEVPSVVTSLSKEELECEEYFVRTHSRQPDGRYVVRLPISSPQLPDLSRTRRAAERLLRHMERRFIKDTRFHSHYVDFLLQYEDLGHMTRVPVADPAMKRVCYLPHHGVLRESSISTKLRVVFNGLSTLPSGDSLNRSLHAGPSLLPVLSVILLLWRRYRYVLATDLDRICKAGGFPLKKWSVNHAAILEEIPEEDRLHQERWWQSEESHSTLGLRWHPFDDSFSFKIELPPVGTITKRSVLTVLSRSAKIFDPLGWLSPATVRAKIYFQATWLLGFDWDASLPDKDARRWRDFFSEVRSLEEIRVPRWMAGGTTDDDCTTDGCQLQIHGFADASERAYRAVIYLRTEAPEGSIQVRLIAAKIRVAPLKQITLPRLELCASSLLVQLTVHVRQVLQLEKVSCHLWSDSIVALGWIRGYPSSWKTFVANRVSAIQTSLSGAIWHHVPGNENPADCASRGISPKDLRNHPLWWQDPPWLQTALSSWPASPGDTHVRELPEKRNQPVSLTTTTAQESESCVFFQRFSSLNRLLRVSSWCRRWLRLSSHQQSRVSQLFNPETPLILQVTELTATRQCLIRIIQSISFKEEISAVRKQAPLSSRSAIIKLNPFLDEQGLLRVGGRLKYSLLSIDQKHPIILPRDSHVTRLIIEAAHRRVLHGGVQLTLSAIRQEYWVPRGRALVKKWIHRCVSCVRWRAAVSQPLIGDLPAPRVTPARPFLNTGLDYAGPIWIRTSKGRGHRATKAFIVVFVCLSTRAVHLDVVSDYTADAFLAALRRFVSCQGLCRTLFSDCGTNFIGADAQLRSLFAASNSEGKLIAARLADEQIHWRFNPPAGPNFGGIWEAAVKSLKHHLRRVIGDAKLTYEEMATLLAQIESCLNSRPLQAISDDPEDLSVLTPGHFLIGAPLNAVPEPSLVEDRMDRLSRWKQLQAMRDHFWSRWSKEYLHSLAHRPKWQQPGEEIHVGRLVLLRNETTPPNKWPLARKTELHSGKDGHVRVVTVRTSFSTLRRPVSKLVLLPDSIISRNEA</sequence>
<proteinExistence type="predicted"/>
<dbReference type="CDD" id="cd00303">
    <property type="entry name" value="retropepsin_like"/>
    <property type="match status" value="1"/>
</dbReference>
<dbReference type="InterPro" id="IPR021109">
    <property type="entry name" value="Peptidase_aspartic_dom_sf"/>
</dbReference>
<dbReference type="InterPro" id="IPR008042">
    <property type="entry name" value="Retrotrans_Pao"/>
</dbReference>
<dbReference type="Gene3D" id="3.30.420.10">
    <property type="entry name" value="Ribonuclease H-like superfamily/Ribonuclease H"/>
    <property type="match status" value="1"/>
</dbReference>
<dbReference type="InterPro" id="IPR012337">
    <property type="entry name" value="RNaseH-like_sf"/>
</dbReference>
<feature type="domain" description="Integrase catalytic" evidence="4">
    <location>
        <begin position="1134"/>
        <end position="1326"/>
    </location>
</feature>
<dbReference type="EMBL" id="QOIP01000012">
    <property type="protein sequence ID" value="RLU16284.1"/>
    <property type="molecule type" value="Genomic_DNA"/>
</dbReference>
<feature type="compositionally biased region" description="Low complexity" evidence="2">
    <location>
        <begin position="112"/>
        <end position="121"/>
    </location>
</feature>
<dbReference type="InterPro" id="IPR001584">
    <property type="entry name" value="Integrase_cat-core"/>
</dbReference>